<dbReference type="InterPro" id="IPR036097">
    <property type="entry name" value="HisK_dim/P_sf"/>
</dbReference>
<dbReference type="InterPro" id="IPR011006">
    <property type="entry name" value="CheY-like_superfamily"/>
</dbReference>
<dbReference type="SUPFAM" id="SSF52172">
    <property type="entry name" value="CheY-like"/>
    <property type="match status" value="1"/>
</dbReference>
<sequence>MIDQLTRLERRLERERRARKQAEQLLESKSLELYQANHELRAVASSLENTITTRTQELTEARDQALSASRSKSAFLAAMSHEIRTPMNGIIGMATLLQDTPLSPEQSQQLDTVLQSAQSLLGIINDILDISRLEAGKLEVLEEPFQLCSILPNIIDTMRTVASQKQLELVLSVEKNIPTNLCGDALRLRQILLNLISNAIKFTTAGQVTVRVSRSQANTKTLRFEVQDSGTGISPEKLNSLFHAFSQISRYDQHNNGGAGLGLAISRKLANLMGGTIGVHSTEGVGSTFWFELPIIADSTGLASSAQPDIPMKPSTPIADGGNQRVLVVEDHKVNQMVAKGMLAKLGYHFTLAENGFEALDCLRREDFALVLMDIQMPGMSGVETTEKIRAEFPDRHLPIIALTANAMKGDEQAYIAAGMNACLTKPIQINTLATTLEAWCLVTA</sequence>
<gene>
    <name evidence="8" type="ORF">J9253_09500</name>
</gene>
<dbReference type="Proteomes" id="UP000672039">
    <property type="component" value="Chromosome"/>
</dbReference>
<feature type="modified residue" description="4-aspartylphosphate" evidence="4">
    <location>
        <position position="374"/>
    </location>
</feature>
<dbReference type="PANTHER" id="PTHR45339">
    <property type="entry name" value="HYBRID SIGNAL TRANSDUCTION HISTIDINE KINASE J"/>
    <property type="match status" value="1"/>
</dbReference>
<dbReference type="EC" id="2.7.13.3" evidence="2"/>
<dbReference type="InterPro" id="IPR005467">
    <property type="entry name" value="His_kinase_dom"/>
</dbReference>
<dbReference type="Gene3D" id="1.10.287.130">
    <property type="match status" value="1"/>
</dbReference>
<evidence type="ECO:0000259" key="7">
    <source>
        <dbReference type="PROSITE" id="PS50110"/>
    </source>
</evidence>
<feature type="coiled-coil region" evidence="5">
    <location>
        <begin position="2"/>
        <end position="32"/>
    </location>
</feature>
<accession>A0ABX7WWR8</accession>
<dbReference type="EMBL" id="CP072801">
    <property type="protein sequence ID" value="QTR48124.1"/>
    <property type="molecule type" value="Genomic_DNA"/>
</dbReference>
<keyword evidence="5" id="KW-0175">Coiled coil</keyword>
<evidence type="ECO:0000256" key="1">
    <source>
        <dbReference type="ARBA" id="ARBA00000085"/>
    </source>
</evidence>
<dbReference type="InterPro" id="IPR036890">
    <property type="entry name" value="HATPase_C_sf"/>
</dbReference>
<dbReference type="InterPro" id="IPR001789">
    <property type="entry name" value="Sig_transdc_resp-reg_receiver"/>
</dbReference>
<dbReference type="CDD" id="cd00082">
    <property type="entry name" value="HisKA"/>
    <property type="match status" value="1"/>
</dbReference>
<dbReference type="SMART" id="SM00387">
    <property type="entry name" value="HATPase_c"/>
    <property type="match status" value="1"/>
</dbReference>
<dbReference type="CDD" id="cd16922">
    <property type="entry name" value="HATPase_EvgS-ArcB-TorS-like"/>
    <property type="match status" value="1"/>
</dbReference>
<dbReference type="Pfam" id="PF00072">
    <property type="entry name" value="Response_reg"/>
    <property type="match status" value="1"/>
</dbReference>
<organism evidence="8 9">
    <name type="scientific">Thiothrix litoralis</name>
    <dbReference type="NCBI Taxonomy" id="2891210"/>
    <lineage>
        <taxon>Bacteria</taxon>
        <taxon>Pseudomonadati</taxon>
        <taxon>Pseudomonadota</taxon>
        <taxon>Gammaproteobacteria</taxon>
        <taxon>Thiotrichales</taxon>
        <taxon>Thiotrichaceae</taxon>
        <taxon>Thiothrix</taxon>
    </lineage>
</organism>
<evidence type="ECO:0000259" key="6">
    <source>
        <dbReference type="PROSITE" id="PS50109"/>
    </source>
</evidence>
<dbReference type="InterPro" id="IPR004358">
    <property type="entry name" value="Sig_transdc_His_kin-like_C"/>
</dbReference>
<dbReference type="PANTHER" id="PTHR45339:SF5">
    <property type="entry name" value="HISTIDINE KINASE"/>
    <property type="match status" value="1"/>
</dbReference>
<dbReference type="Pfam" id="PF00512">
    <property type="entry name" value="HisKA"/>
    <property type="match status" value="1"/>
</dbReference>
<dbReference type="PROSITE" id="PS50110">
    <property type="entry name" value="RESPONSE_REGULATORY"/>
    <property type="match status" value="1"/>
</dbReference>
<feature type="domain" description="Response regulatory" evidence="7">
    <location>
        <begin position="325"/>
        <end position="441"/>
    </location>
</feature>
<evidence type="ECO:0000256" key="5">
    <source>
        <dbReference type="SAM" id="Coils"/>
    </source>
</evidence>
<feature type="domain" description="Histidine kinase" evidence="6">
    <location>
        <begin position="78"/>
        <end position="297"/>
    </location>
</feature>
<dbReference type="SUPFAM" id="SSF47384">
    <property type="entry name" value="Homodimeric domain of signal transducing histidine kinase"/>
    <property type="match status" value="1"/>
</dbReference>
<dbReference type="Gene3D" id="3.30.565.10">
    <property type="entry name" value="Histidine kinase-like ATPase, C-terminal domain"/>
    <property type="match status" value="1"/>
</dbReference>
<keyword evidence="3 4" id="KW-0597">Phosphoprotein</keyword>
<evidence type="ECO:0000313" key="9">
    <source>
        <dbReference type="Proteomes" id="UP000672039"/>
    </source>
</evidence>
<dbReference type="SUPFAM" id="SSF55874">
    <property type="entry name" value="ATPase domain of HSP90 chaperone/DNA topoisomerase II/histidine kinase"/>
    <property type="match status" value="1"/>
</dbReference>
<comment type="catalytic activity">
    <reaction evidence="1">
        <text>ATP + protein L-histidine = ADP + protein N-phospho-L-histidine.</text>
        <dbReference type="EC" id="2.7.13.3"/>
    </reaction>
</comment>
<keyword evidence="9" id="KW-1185">Reference proteome</keyword>
<dbReference type="Gene3D" id="3.40.50.2300">
    <property type="match status" value="1"/>
</dbReference>
<evidence type="ECO:0000256" key="4">
    <source>
        <dbReference type="PROSITE-ProRule" id="PRU00169"/>
    </source>
</evidence>
<dbReference type="SMART" id="SM00388">
    <property type="entry name" value="HisKA"/>
    <property type="match status" value="1"/>
</dbReference>
<reference evidence="8 9" key="1">
    <citation type="submission" date="2021-04" db="EMBL/GenBank/DDBJ databases">
        <title>Genomics, taxonomy and metabolism of representatives of sulfur bacteria of the genus Thiothrix: Thiothrix fructosivorans QT, Thiothrix unzii A1T and three new species, Thiothrix subterranea sp. nov., Thiothrix litoralis sp. nov. and 'Candidatus Thiothrix anitrata' sp. nov.</title>
        <authorList>
            <person name="Ravin N.V."/>
            <person name="Smolyakov D."/>
            <person name="Rudenko T.S."/>
            <person name="Mardanov A.V."/>
            <person name="Beletsky A.V."/>
            <person name="Markov N.D."/>
            <person name="Fomenkov A.I."/>
            <person name="Roberts R.J."/>
            <person name="Karnachuk O.V."/>
            <person name="Novikov A."/>
            <person name="Grabovich M.Y."/>
        </authorList>
    </citation>
    <scope>NUCLEOTIDE SEQUENCE [LARGE SCALE GENOMIC DNA]</scope>
    <source>
        <strain evidence="8 9">AS</strain>
    </source>
</reference>
<evidence type="ECO:0000313" key="8">
    <source>
        <dbReference type="EMBL" id="QTR48124.1"/>
    </source>
</evidence>
<dbReference type="PRINTS" id="PR00344">
    <property type="entry name" value="BCTRLSENSOR"/>
</dbReference>
<dbReference type="CDD" id="cd17546">
    <property type="entry name" value="REC_hyHK_CKI1_RcsC-like"/>
    <property type="match status" value="1"/>
</dbReference>
<evidence type="ECO:0000256" key="2">
    <source>
        <dbReference type="ARBA" id="ARBA00012438"/>
    </source>
</evidence>
<dbReference type="PROSITE" id="PS50109">
    <property type="entry name" value="HIS_KIN"/>
    <property type="match status" value="1"/>
</dbReference>
<dbReference type="InterPro" id="IPR003661">
    <property type="entry name" value="HisK_dim/P_dom"/>
</dbReference>
<dbReference type="InterPro" id="IPR003594">
    <property type="entry name" value="HATPase_dom"/>
</dbReference>
<dbReference type="SMART" id="SM00448">
    <property type="entry name" value="REC"/>
    <property type="match status" value="1"/>
</dbReference>
<protein>
    <recommendedName>
        <fullName evidence="2">histidine kinase</fullName>
        <ecNumber evidence="2">2.7.13.3</ecNumber>
    </recommendedName>
</protein>
<proteinExistence type="predicted"/>
<dbReference type="RefSeq" id="WP_210224346.1">
    <property type="nucleotide sequence ID" value="NZ_CP072801.1"/>
</dbReference>
<dbReference type="Pfam" id="PF02518">
    <property type="entry name" value="HATPase_c"/>
    <property type="match status" value="1"/>
</dbReference>
<evidence type="ECO:0000256" key="3">
    <source>
        <dbReference type="ARBA" id="ARBA00022553"/>
    </source>
</evidence>
<name>A0ABX7WWR8_9GAMM</name>